<sequence>MNVSGVFVSGKPDASSVVYRVGECMQELIKLWREYESSQADKICESSQNGPTIEIRIPAEHVTATNRQQDLLSTEALSDIVICYLSFSISWYMINKAMVDKKKRGRRE</sequence>
<dbReference type="Proteomes" id="UP001642360">
    <property type="component" value="Unassembled WGS sequence"/>
</dbReference>
<name>A0ABC8SN65_9AQUA</name>
<proteinExistence type="predicted"/>
<feature type="transmembrane region" description="Helical" evidence="1">
    <location>
        <begin position="76"/>
        <end position="94"/>
    </location>
</feature>
<comment type="caution">
    <text evidence="2">The sequence shown here is derived from an EMBL/GenBank/DDBJ whole genome shotgun (WGS) entry which is preliminary data.</text>
</comment>
<reference evidence="2 3" key="1">
    <citation type="submission" date="2024-02" db="EMBL/GenBank/DDBJ databases">
        <authorList>
            <person name="Vignale AGUSTIN F."/>
            <person name="Sosa J E."/>
            <person name="Modenutti C."/>
        </authorList>
    </citation>
    <scope>NUCLEOTIDE SEQUENCE [LARGE SCALE GENOMIC DNA]</scope>
</reference>
<gene>
    <name evidence="2" type="ORF">ILEXP_LOCUS24468</name>
</gene>
<dbReference type="EMBL" id="CAUOFW020002780">
    <property type="protein sequence ID" value="CAK9156057.1"/>
    <property type="molecule type" value="Genomic_DNA"/>
</dbReference>
<evidence type="ECO:0000313" key="3">
    <source>
        <dbReference type="Proteomes" id="UP001642360"/>
    </source>
</evidence>
<evidence type="ECO:0000313" key="2">
    <source>
        <dbReference type="EMBL" id="CAK9156057.1"/>
    </source>
</evidence>
<evidence type="ECO:0000256" key="1">
    <source>
        <dbReference type="SAM" id="Phobius"/>
    </source>
</evidence>
<keyword evidence="1" id="KW-0812">Transmembrane</keyword>
<dbReference type="AlphaFoldDB" id="A0ABC8SN65"/>
<organism evidence="2 3">
    <name type="scientific">Ilex paraguariensis</name>
    <name type="common">yerba mate</name>
    <dbReference type="NCBI Taxonomy" id="185542"/>
    <lineage>
        <taxon>Eukaryota</taxon>
        <taxon>Viridiplantae</taxon>
        <taxon>Streptophyta</taxon>
        <taxon>Embryophyta</taxon>
        <taxon>Tracheophyta</taxon>
        <taxon>Spermatophyta</taxon>
        <taxon>Magnoliopsida</taxon>
        <taxon>eudicotyledons</taxon>
        <taxon>Gunneridae</taxon>
        <taxon>Pentapetalae</taxon>
        <taxon>asterids</taxon>
        <taxon>campanulids</taxon>
        <taxon>Aquifoliales</taxon>
        <taxon>Aquifoliaceae</taxon>
        <taxon>Ilex</taxon>
    </lineage>
</organism>
<keyword evidence="1" id="KW-0472">Membrane</keyword>
<keyword evidence="3" id="KW-1185">Reference proteome</keyword>
<protein>
    <submittedName>
        <fullName evidence="2">Uncharacterized protein</fullName>
    </submittedName>
</protein>
<accession>A0ABC8SN65</accession>
<keyword evidence="1" id="KW-1133">Transmembrane helix</keyword>